<comment type="similarity">
    <text evidence="2">Belongs to the RNA 3'-terminal cyclase family. Type 2 subfamily.</text>
</comment>
<evidence type="ECO:0000259" key="6">
    <source>
        <dbReference type="Pfam" id="PF01137"/>
    </source>
</evidence>
<evidence type="ECO:0000256" key="1">
    <source>
        <dbReference type="ARBA" id="ARBA00004604"/>
    </source>
</evidence>
<dbReference type="Gene3D" id="3.65.10.20">
    <property type="entry name" value="RNA 3'-terminal phosphate cyclase domain"/>
    <property type="match status" value="1"/>
</dbReference>
<dbReference type="InterPro" id="IPR037136">
    <property type="entry name" value="RNA3'_phos_cyclase_dom_sf"/>
</dbReference>
<evidence type="ECO:0000256" key="4">
    <source>
        <dbReference type="ARBA" id="ARBA00023242"/>
    </source>
</evidence>
<feature type="domain" description="RNA 3'-terminal phosphate cyclase" evidence="6">
    <location>
        <begin position="3"/>
        <end position="354"/>
    </location>
</feature>
<dbReference type="InterPro" id="IPR016443">
    <property type="entry name" value="RNA3'_term_phos_cyc_type_2"/>
</dbReference>
<feature type="active site" description="Tele-AMP-histidine intermediate" evidence="5">
    <location>
        <position position="336"/>
    </location>
</feature>
<dbReference type="PIRSF" id="PIRSF005378">
    <property type="entry name" value="RNA3'_term_phos_cycl_euk"/>
    <property type="match status" value="1"/>
</dbReference>
<comment type="caution">
    <text evidence="8">The sequence shown here is derived from an EMBL/GenBank/DDBJ whole genome shotgun (WGS) entry which is preliminary data.</text>
</comment>
<dbReference type="InterPro" id="IPR013791">
    <property type="entry name" value="RNA3'-term_phos_cycl_insert"/>
</dbReference>
<reference evidence="8" key="1">
    <citation type="journal article" date="2019" name="Plant J.">
        <title>Chlorella vulgaris genome assembly and annotation reveals the molecular basis for metabolic acclimation to high light conditions.</title>
        <authorList>
            <person name="Cecchin M."/>
            <person name="Marcolungo L."/>
            <person name="Rossato M."/>
            <person name="Girolomoni L."/>
            <person name="Cosentino E."/>
            <person name="Cuine S."/>
            <person name="Li-Beisson Y."/>
            <person name="Delledonne M."/>
            <person name="Ballottari M."/>
        </authorList>
    </citation>
    <scope>NUCLEOTIDE SEQUENCE</scope>
    <source>
        <strain evidence="8">211/11P</strain>
    </source>
</reference>
<dbReference type="SUPFAM" id="SSF55205">
    <property type="entry name" value="EPT/RTPC-like"/>
    <property type="match status" value="1"/>
</dbReference>
<dbReference type="PANTHER" id="PTHR11096">
    <property type="entry name" value="RNA 3' TERMINAL PHOSPHATE CYCLASE"/>
    <property type="match status" value="1"/>
</dbReference>
<dbReference type="PROSITE" id="PS01287">
    <property type="entry name" value="RTC"/>
    <property type="match status" value="1"/>
</dbReference>
<reference evidence="8" key="2">
    <citation type="submission" date="2020-11" db="EMBL/GenBank/DDBJ databases">
        <authorList>
            <person name="Cecchin M."/>
            <person name="Marcolungo L."/>
            <person name="Rossato M."/>
            <person name="Girolomoni L."/>
            <person name="Cosentino E."/>
            <person name="Cuine S."/>
            <person name="Li-Beisson Y."/>
            <person name="Delledonne M."/>
            <person name="Ballottari M."/>
        </authorList>
    </citation>
    <scope>NUCLEOTIDE SEQUENCE</scope>
    <source>
        <strain evidence="8">211/11P</strain>
        <tissue evidence="8">Whole cell</tissue>
    </source>
</reference>
<dbReference type="PANTHER" id="PTHR11096:SF1">
    <property type="entry name" value="RNA 3'-TERMINAL PHOSPHATE CYCLASE-LIKE PROTEIN"/>
    <property type="match status" value="1"/>
</dbReference>
<organism evidence="8 9">
    <name type="scientific">Chlorella vulgaris</name>
    <name type="common">Green alga</name>
    <dbReference type="NCBI Taxonomy" id="3077"/>
    <lineage>
        <taxon>Eukaryota</taxon>
        <taxon>Viridiplantae</taxon>
        <taxon>Chlorophyta</taxon>
        <taxon>core chlorophytes</taxon>
        <taxon>Trebouxiophyceae</taxon>
        <taxon>Chlorellales</taxon>
        <taxon>Chlorellaceae</taxon>
        <taxon>Chlorella clade</taxon>
        <taxon>Chlorella</taxon>
    </lineage>
</organism>
<dbReference type="InterPro" id="IPR020719">
    <property type="entry name" value="RNA3'_term_phos_cycl-like_CS"/>
</dbReference>
<dbReference type="InterPro" id="IPR036553">
    <property type="entry name" value="RPTC_insert"/>
</dbReference>
<dbReference type="InterPro" id="IPR023797">
    <property type="entry name" value="RNA3'_phos_cyclase_dom"/>
</dbReference>
<evidence type="ECO:0000256" key="2">
    <source>
        <dbReference type="ARBA" id="ARBA00007089"/>
    </source>
</evidence>
<dbReference type="CDD" id="cd00875">
    <property type="entry name" value="RNA_Cyclase_Class_I"/>
    <property type="match status" value="1"/>
</dbReference>
<name>A0A9D4TMY4_CHLVU</name>
<evidence type="ECO:0000259" key="7">
    <source>
        <dbReference type="Pfam" id="PF05189"/>
    </source>
</evidence>
<comment type="subcellular location">
    <subcellularLocation>
        <location evidence="1">Nucleus</location>
        <location evidence="1">Nucleolus</location>
    </subcellularLocation>
</comment>
<dbReference type="OrthoDB" id="1911237at2759"/>
<evidence type="ECO:0008006" key="10">
    <source>
        <dbReference type="Google" id="ProtNLM"/>
    </source>
</evidence>
<gene>
    <name evidence="8" type="ORF">D9Q98_010137</name>
</gene>
<keyword evidence="9" id="KW-1185">Reference proteome</keyword>
<keyword evidence="4" id="KW-0539">Nucleus</keyword>
<dbReference type="NCBIfam" id="TIGR03400">
    <property type="entry name" value="18S_RNA_Rcl1p"/>
    <property type="match status" value="1"/>
</dbReference>
<dbReference type="Gene3D" id="3.30.360.20">
    <property type="entry name" value="RNA 3'-terminal phosphate cyclase, insert domain"/>
    <property type="match status" value="1"/>
</dbReference>
<dbReference type="GO" id="GO:0005730">
    <property type="term" value="C:nucleolus"/>
    <property type="evidence" value="ECO:0007669"/>
    <property type="project" value="UniProtKB-SubCell"/>
</dbReference>
<dbReference type="Proteomes" id="UP001055712">
    <property type="component" value="Unassembled WGS sequence"/>
</dbReference>
<evidence type="ECO:0000313" key="8">
    <source>
        <dbReference type="EMBL" id="KAI3429824.1"/>
    </source>
</evidence>
<keyword evidence="3" id="KW-0690">Ribosome biogenesis</keyword>
<dbReference type="Pfam" id="PF05189">
    <property type="entry name" value="RTC_insert"/>
    <property type="match status" value="1"/>
</dbReference>
<sequence>MLRFRGSQCFRQRIVCATIAGKPIRIDDIRSDDENPGLRDYEASLLRLLEKITNGCIIEINETGTSLRYKPGFVAGGAGLDHDCGTSRAVGYFLEPLALISLWGKKPLAITLRGITNDSTDCGVDVWRTVTLPLLRQLTGAEDYELKVVRRGAPPLGGGEVFVRLPVVRQLPAISMTDEGMVKRIRGVAYSVRVSPQCSNRMVDGARGVLNDLLADVYIFTDHMTGSAAGSSPGYGVTLVAETTSGRLLAAEAAAALDRGSGGGVTAAAAAADGGGAGADEEVVPEDIGVRAAHLLLEEVQRGGVVDSSHQSLLLLLCALGPDEMNEVRLGPLTPHAVRTLRHIREFFSVQFSVRPERESQTIFLSCVGAGVKNLSKRIQ</sequence>
<proteinExistence type="inferred from homology"/>
<dbReference type="EMBL" id="SIDB01000008">
    <property type="protein sequence ID" value="KAI3429824.1"/>
    <property type="molecule type" value="Genomic_DNA"/>
</dbReference>
<dbReference type="InterPro" id="IPR013792">
    <property type="entry name" value="RNA3'P_cycl/enolpyr_Trfase_a/b"/>
</dbReference>
<dbReference type="Pfam" id="PF01137">
    <property type="entry name" value="RTC"/>
    <property type="match status" value="1"/>
</dbReference>
<dbReference type="AlphaFoldDB" id="A0A9D4TMY4"/>
<evidence type="ECO:0000313" key="9">
    <source>
        <dbReference type="Proteomes" id="UP001055712"/>
    </source>
</evidence>
<dbReference type="GO" id="GO:0004521">
    <property type="term" value="F:RNA endonuclease activity"/>
    <property type="evidence" value="ECO:0007669"/>
    <property type="project" value="TreeGrafter"/>
</dbReference>
<protein>
    <recommendedName>
        <fullName evidence="10">RNA 3'-terminal phosphate cyclase-like protein</fullName>
    </recommendedName>
</protein>
<evidence type="ECO:0000256" key="3">
    <source>
        <dbReference type="ARBA" id="ARBA00022517"/>
    </source>
</evidence>
<feature type="domain" description="RNA 3'-terminal phosphate cyclase insert" evidence="7">
    <location>
        <begin position="177"/>
        <end position="300"/>
    </location>
</feature>
<dbReference type="FunFam" id="3.30.360.20:FF:000001">
    <property type="entry name" value="RNA terminal phosphate cyclase-like 1"/>
    <property type="match status" value="1"/>
</dbReference>
<dbReference type="GO" id="GO:0000479">
    <property type="term" value="P:endonucleolytic cleavage of tricistronic rRNA transcript (SSU-rRNA, 5.8S rRNA, LSU-rRNA)"/>
    <property type="evidence" value="ECO:0007669"/>
    <property type="project" value="TreeGrafter"/>
</dbReference>
<evidence type="ECO:0000256" key="5">
    <source>
        <dbReference type="PIRSR" id="PIRSR005378-1"/>
    </source>
</evidence>
<accession>A0A9D4TMY4</accession>
<dbReference type="InterPro" id="IPR000228">
    <property type="entry name" value="RNA3'_term_phos_cyc"/>
</dbReference>